<dbReference type="SUPFAM" id="SSF88659">
    <property type="entry name" value="Sigma3 and sigma4 domains of RNA polymerase sigma factors"/>
    <property type="match status" value="1"/>
</dbReference>
<keyword evidence="3" id="KW-0731">Sigma factor</keyword>
<dbReference type="InterPro" id="IPR036388">
    <property type="entry name" value="WH-like_DNA-bd_sf"/>
</dbReference>
<organism evidence="7 8">
    <name type="scientific">Cyclobacterium plantarum</name>
    <dbReference type="NCBI Taxonomy" id="2716263"/>
    <lineage>
        <taxon>Bacteria</taxon>
        <taxon>Pseudomonadati</taxon>
        <taxon>Bacteroidota</taxon>
        <taxon>Cytophagia</taxon>
        <taxon>Cytophagales</taxon>
        <taxon>Cyclobacteriaceae</taxon>
        <taxon>Cyclobacterium</taxon>
    </lineage>
</organism>
<dbReference type="Pfam" id="PF08281">
    <property type="entry name" value="Sigma70_r4_2"/>
    <property type="match status" value="1"/>
</dbReference>
<keyword evidence="2" id="KW-0805">Transcription regulation</keyword>
<evidence type="ECO:0000259" key="5">
    <source>
        <dbReference type="Pfam" id="PF04542"/>
    </source>
</evidence>
<dbReference type="PANTHER" id="PTHR43133:SF46">
    <property type="entry name" value="RNA POLYMERASE SIGMA-70 FACTOR ECF SUBFAMILY"/>
    <property type="match status" value="1"/>
</dbReference>
<dbReference type="Proteomes" id="UP000649799">
    <property type="component" value="Unassembled WGS sequence"/>
</dbReference>
<dbReference type="NCBIfam" id="TIGR02937">
    <property type="entry name" value="sigma70-ECF"/>
    <property type="match status" value="1"/>
</dbReference>
<evidence type="ECO:0000256" key="2">
    <source>
        <dbReference type="ARBA" id="ARBA00023015"/>
    </source>
</evidence>
<feature type="domain" description="RNA polymerase sigma-70 region 2" evidence="5">
    <location>
        <begin position="45"/>
        <end position="106"/>
    </location>
</feature>
<dbReference type="RefSeq" id="WP_166144499.1">
    <property type="nucleotide sequence ID" value="NZ_JAANYN010000002.1"/>
</dbReference>
<accession>A0ABX0H3Z2</accession>
<keyword evidence="8" id="KW-1185">Reference proteome</keyword>
<dbReference type="InterPro" id="IPR014327">
    <property type="entry name" value="RNA_pol_sigma70_bacteroid"/>
</dbReference>
<dbReference type="SUPFAM" id="SSF88946">
    <property type="entry name" value="Sigma2 domain of RNA polymerase sigma factors"/>
    <property type="match status" value="1"/>
</dbReference>
<proteinExistence type="inferred from homology"/>
<evidence type="ECO:0000256" key="1">
    <source>
        <dbReference type="ARBA" id="ARBA00010641"/>
    </source>
</evidence>
<sequence>MINLSLRPFHHLIHITIIKNLVNYTDEDLLILLKKGDRDAFNCIYNRYWKGLFFCALKKLGEKEEAEDLIQDLFVSIWTKREDFEISSSLKAYLFTALKYKIINHFEFKKVRRKHLATLKDAFSELDNGTSNTLHAEEVEKRVEVGINKLSPKVKLVYQLSRDENLSLDEIAERLEVSKQTVKNQISKALKVLKAHLNHSYLWIIFATFIYLMFS</sequence>
<name>A0ABX0H3Z2_9BACT</name>
<dbReference type="InterPro" id="IPR013249">
    <property type="entry name" value="RNA_pol_sigma70_r4_t2"/>
</dbReference>
<feature type="domain" description="RNA polymerase sigma factor 70 region 4 type 2" evidence="6">
    <location>
        <begin position="147"/>
        <end position="191"/>
    </location>
</feature>
<dbReference type="InterPro" id="IPR013324">
    <property type="entry name" value="RNA_pol_sigma_r3/r4-like"/>
</dbReference>
<keyword evidence="4" id="KW-0804">Transcription</keyword>
<dbReference type="Gene3D" id="1.10.10.10">
    <property type="entry name" value="Winged helix-like DNA-binding domain superfamily/Winged helix DNA-binding domain"/>
    <property type="match status" value="1"/>
</dbReference>
<dbReference type="PANTHER" id="PTHR43133">
    <property type="entry name" value="RNA POLYMERASE ECF-TYPE SIGMA FACTO"/>
    <property type="match status" value="1"/>
</dbReference>
<evidence type="ECO:0000259" key="6">
    <source>
        <dbReference type="Pfam" id="PF08281"/>
    </source>
</evidence>
<dbReference type="InterPro" id="IPR014284">
    <property type="entry name" value="RNA_pol_sigma-70_dom"/>
</dbReference>
<evidence type="ECO:0000313" key="8">
    <source>
        <dbReference type="Proteomes" id="UP000649799"/>
    </source>
</evidence>
<comment type="similarity">
    <text evidence="1">Belongs to the sigma-70 factor family. ECF subfamily.</text>
</comment>
<dbReference type="InterPro" id="IPR007627">
    <property type="entry name" value="RNA_pol_sigma70_r2"/>
</dbReference>
<gene>
    <name evidence="7" type="ORF">G9Q97_06875</name>
</gene>
<evidence type="ECO:0000256" key="4">
    <source>
        <dbReference type="ARBA" id="ARBA00023163"/>
    </source>
</evidence>
<dbReference type="Gene3D" id="1.10.1740.10">
    <property type="match status" value="1"/>
</dbReference>
<dbReference type="InterPro" id="IPR013325">
    <property type="entry name" value="RNA_pol_sigma_r2"/>
</dbReference>
<evidence type="ECO:0000313" key="7">
    <source>
        <dbReference type="EMBL" id="NHE56533.1"/>
    </source>
</evidence>
<dbReference type="NCBIfam" id="TIGR02985">
    <property type="entry name" value="Sig70_bacteroi1"/>
    <property type="match status" value="1"/>
</dbReference>
<dbReference type="Pfam" id="PF04542">
    <property type="entry name" value="Sigma70_r2"/>
    <property type="match status" value="1"/>
</dbReference>
<reference evidence="7 8" key="1">
    <citation type="submission" date="2020-03" db="EMBL/GenBank/DDBJ databases">
        <title>Cyclobacterium plantarum sp. nov., a marine bacterium isolated from a coastal-marine wetland.</title>
        <authorList>
            <person name="Sanchez-Porro C."/>
            <person name="Ventosa A."/>
            <person name="Amoozegar M."/>
        </authorList>
    </citation>
    <scope>NUCLEOTIDE SEQUENCE [LARGE SCALE GENOMIC DNA]</scope>
    <source>
        <strain evidence="7 8">GBPx2</strain>
    </source>
</reference>
<dbReference type="EMBL" id="JAANYN010000002">
    <property type="protein sequence ID" value="NHE56533.1"/>
    <property type="molecule type" value="Genomic_DNA"/>
</dbReference>
<protein>
    <submittedName>
        <fullName evidence="7">RNA polymerase sigma-70 factor</fullName>
    </submittedName>
</protein>
<comment type="caution">
    <text evidence="7">The sequence shown here is derived from an EMBL/GenBank/DDBJ whole genome shotgun (WGS) entry which is preliminary data.</text>
</comment>
<evidence type="ECO:0000256" key="3">
    <source>
        <dbReference type="ARBA" id="ARBA00023082"/>
    </source>
</evidence>
<dbReference type="InterPro" id="IPR039425">
    <property type="entry name" value="RNA_pol_sigma-70-like"/>
</dbReference>